<dbReference type="Gene3D" id="3.30.450.20">
    <property type="entry name" value="PAS domain"/>
    <property type="match status" value="1"/>
</dbReference>
<dbReference type="SUPFAM" id="SSF55874">
    <property type="entry name" value="ATPase domain of HSP90 chaperone/DNA topoisomerase II/histidine kinase"/>
    <property type="match status" value="1"/>
</dbReference>
<dbReference type="Gene3D" id="3.30.565.10">
    <property type="entry name" value="Histidine kinase-like ATPase, C-terminal domain"/>
    <property type="match status" value="1"/>
</dbReference>
<dbReference type="PANTHER" id="PTHR42878:SF7">
    <property type="entry name" value="SENSOR HISTIDINE KINASE GLRK"/>
    <property type="match status" value="1"/>
</dbReference>
<dbReference type="RefSeq" id="WP_159460088.1">
    <property type="nucleotide sequence ID" value="NZ_FWZX01000002.1"/>
</dbReference>
<dbReference type="Gene3D" id="3.40.50.2300">
    <property type="match status" value="1"/>
</dbReference>
<evidence type="ECO:0000256" key="12">
    <source>
        <dbReference type="ARBA" id="ARBA00023136"/>
    </source>
</evidence>
<comment type="catalytic activity">
    <reaction evidence="1">
        <text>ATP + protein L-histidine = ADP + protein N-phospho-L-histidine.</text>
        <dbReference type="EC" id="2.7.13.3"/>
    </reaction>
</comment>
<dbReference type="SUPFAM" id="SSF55785">
    <property type="entry name" value="PYP-like sensor domain (PAS domain)"/>
    <property type="match status" value="1"/>
</dbReference>
<dbReference type="Pfam" id="PF02518">
    <property type="entry name" value="HATPase_c"/>
    <property type="match status" value="1"/>
</dbReference>
<evidence type="ECO:0000313" key="18">
    <source>
        <dbReference type="Proteomes" id="UP000192917"/>
    </source>
</evidence>
<dbReference type="EMBL" id="FWZX01000002">
    <property type="protein sequence ID" value="SME97001.1"/>
    <property type="molecule type" value="Genomic_DNA"/>
</dbReference>
<evidence type="ECO:0000256" key="5">
    <source>
        <dbReference type="ARBA" id="ARBA00022679"/>
    </source>
</evidence>
<dbReference type="SMART" id="SM00387">
    <property type="entry name" value="HATPase_c"/>
    <property type="match status" value="1"/>
</dbReference>
<evidence type="ECO:0000256" key="2">
    <source>
        <dbReference type="ARBA" id="ARBA00004141"/>
    </source>
</evidence>
<dbReference type="CDD" id="cd00082">
    <property type="entry name" value="HisKA"/>
    <property type="match status" value="1"/>
</dbReference>
<dbReference type="InterPro" id="IPR035965">
    <property type="entry name" value="PAS-like_dom_sf"/>
</dbReference>
<evidence type="ECO:0000256" key="1">
    <source>
        <dbReference type="ARBA" id="ARBA00000085"/>
    </source>
</evidence>
<evidence type="ECO:0000259" key="16">
    <source>
        <dbReference type="PROSITE" id="PS50112"/>
    </source>
</evidence>
<keyword evidence="9" id="KW-0067">ATP-binding</keyword>
<dbReference type="PROSITE" id="PS50109">
    <property type="entry name" value="HIS_KIN"/>
    <property type="match status" value="1"/>
</dbReference>
<reference evidence="17 18" key="1">
    <citation type="submission" date="2017-04" db="EMBL/GenBank/DDBJ databases">
        <authorList>
            <person name="Afonso C.L."/>
            <person name="Miller P.J."/>
            <person name="Scott M.A."/>
            <person name="Spackman E."/>
            <person name="Goraichik I."/>
            <person name="Dimitrov K.M."/>
            <person name="Suarez D.L."/>
            <person name="Swayne D.E."/>
        </authorList>
    </citation>
    <scope>NUCLEOTIDE SEQUENCE [LARGE SCALE GENOMIC DNA]</scope>
    <source>
        <strain evidence="17 18">USBA 355</strain>
    </source>
</reference>
<evidence type="ECO:0000259" key="14">
    <source>
        <dbReference type="PROSITE" id="PS50109"/>
    </source>
</evidence>
<dbReference type="GO" id="GO:0005524">
    <property type="term" value="F:ATP binding"/>
    <property type="evidence" value="ECO:0007669"/>
    <property type="project" value="UniProtKB-KW"/>
</dbReference>
<feature type="modified residue" description="4-aspartylphosphate" evidence="13">
    <location>
        <position position="476"/>
    </location>
</feature>
<dbReference type="GO" id="GO:0016020">
    <property type="term" value="C:membrane"/>
    <property type="evidence" value="ECO:0007669"/>
    <property type="project" value="UniProtKB-SubCell"/>
</dbReference>
<dbReference type="InterPro" id="IPR005467">
    <property type="entry name" value="His_kinase_dom"/>
</dbReference>
<dbReference type="InterPro" id="IPR004358">
    <property type="entry name" value="Sig_transdc_His_kin-like_C"/>
</dbReference>
<dbReference type="Pfam" id="PF00072">
    <property type="entry name" value="Response_reg"/>
    <property type="match status" value="1"/>
</dbReference>
<evidence type="ECO:0000256" key="6">
    <source>
        <dbReference type="ARBA" id="ARBA00022692"/>
    </source>
</evidence>
<dbReference type="GO" id="GO:0007234">
    <property type="term" value="P:osmosensory signaling via phosphorelay pathway"/>
    <property type="evidence" value="ECO:0007669"/>
    <property type="project" value="TreeGrafter"/>
</dbReference>
<dbReference type="Gene3D" id="1.10.287.130">
    <property type="match status" value="1"/>
</dbReference>
<dbReference type="InterPro" id="IPR011006">
    <property type="entry name" value="CheY-like_superfamily"/>
</dbReference>
<dbReference type="Proteomes" id="UP000192917">
    <property type="component" value="Unassembled WGS sequence"/>
</dbReference>
<keyword evidence="6" id="KW-0812">Transmembrane</keyword>
<keyword evidence="7" id="KW-0547">Nucleotide-binding</keyword>
<dbReference type="SMART" id="SM00091">
    <property type="entry name" value="PAS"/>
    <property type="match status" value="1"/>
</dbReference>
<keyword evidence="5" id="KW-0808">Transferase</keyword>
<dbReference type="InterPro" id="IPR003661">
    <property type="entry name" value="HisK_dim/P_dom"/>
</dbReference>
<evidence type="ECO:0000256" key="13">
    <source>
        <dbReference type="PROSITE-ProRule" id="PRU00169"/>
    </source>
</evidence>
<dbReference type="Pfam" id="PF00512">
    <property type="entry name" value="HisKA"/>
    <property type="match status" value="1"/>
</dbReference>
<evidence type="ECO:0000256" key="3">
    <source>
        <dbReference type="ARBA" id="ARBA00012438"/>
    </source>
</evidence>
<keyword evidence="8" id="KW-0418">Kinase</keyword>
<keyword evidence="4 13" id="KW-0597">Phosphoprotein</keyword>
<dbReference type="InterPro" id="IPR050351">
    <property type="entry name" value="BphY/WalK/GraS-like"/>
</dbReference>
<organism evidence="17 18">
    <name type="scientific">Tistlia consotensis USBA 355</name>
    <dbReference type="NCBI Taxonomy" id="560819"/>
    <lineage>
        <taxon>Bacteria</taxon>
        <taxon>Pseudomonadati</taxon>
        <taxon>Pseudomonadota</taxon>
        <taxon>Alphaproteobacteria</taxon>
        <taxon>Rhodospirillales</taxon>
        <taxon>Rhodovibrionaceae</taxon>
        <taxon>Tistlia</taxon>
    </lineage>
</organism>
<feature type="domain" description="Histidine kinase" evidence="14">
    <location>
        <begin position="157"/>
        <end position="404"/>
    </location>
</feature>
<evidence type="ECO:0000256" key="9">
    <source>
        <dbReference type="ARBA" id="ARBA00022840"/>
    </source>
</evidence>
<dbReference type="InterPro" id="IPR003594">
    <property type="entry name" value="HATPase_dom"/>
</dbReference>
<gene>
    <name evidence="17" type="ORF">SAMN05428998_10242</name>
</gene>
<protein>
    <recommendedName>
        <fullName evidence="3">histidine kinase</fullName>
        <ecNumber evidence="3">2.7.13.3</ecNumber>
    </recommendedName>
</protein>
<dbReference type="Pfam" id="PF08448">
    <property type="entry name" value="PAS_4"/>
    <property type="match status" value="1"/>
</dbReference>
<dbReference type="GO" id="GO:0000155">
    <property type="term" value="F:phosphorelay sensor kinase activity"/>
    <property type="evidence" value="ECO:0007669"/>
    <property type="project" value="InterPro"/>
</dbReference>
<keyword evidence="12" id="KW-0472">Membrane</keyword>
<evidence type="ECO:0000256" key="11">
    <source>
        <dbReference type="ARBA" id="ARBA00023012"/>
    </source>
</evidence>
<evidence type="ECO:0000256" key="10">
    <source>
        <dbReference type="ARBA" id="ARBA00022989"/>
    </source>
</evidence>
<dbReference type="PROSITE" id="PS50110">
    <property type="entry name" value="RESPONSE_REGULATORY"/>
    <property type="match status" value="1"/>
</dbReference>
<feature type="domain" description="Response regulatory" evidence="15">
    <location>
        <begin position="426"/>
        <end position="541"/>
    </location>
</feature>
<dbReference type="SMART" id="SM00448">
    <property type="entry name" value="REC"/>
    <property type="match status" value="1"/>
</dbReference>
<dbReference type="CDD" id="cd00156">
    <property type="entry name" value="REC"/>
    <property type="match status" value="1"/>
</dbReference>
<dbReference type="InterPro" id="IPR013656">
    <property type="entry name" value="PAS_4"/>
</dbReference>
<dbReference type="GO" id="GO:0030295">
    <property type="term" value="F:protein kinase activator activity"/>
    <property type="evidence" value="ECO:0007669"/>
    <property type="project" value="TreeGrafter"/>
</dbReference>
<dbReference type="PRINTS" id="PR00344">
    <property type="entry name" value="BCTRLSENSOR"/>
</dbReference>
<name>A0A1Y6BC01_9PROT</name>
<evidence type="ECO:0000313" key="17">
    <source>
        <dbReference type="EMBL" id="SME97001.1"/>
    </source>
</evidence>
<keyword evidence="10" id="KW-1133">Transmembrane helix</keyword>
<proteinExistence type="predicted"/>
<keyword evidence="18" id="KW-1185">Reference proteome</keyword>
<dbReference type="SUPFAM" id="SSF52172">
    <property type="entry name" value="CheY-like"/>
    <property type="match status" value="1"/>
</dbReference>
<dbReference type="InterPro" id="IPR036097">
    <property type="entry name" value="HisK_dim/P_sf"/>
</dbReference>
<accession>A0A1Y6BC01</accession>
<dbReference type="InterPro" id="IPR001789">
    <property type="entry name" value="Sig_transdc_resp-reg_receiver"/>
</dbReference>
<evidence type="ECO:0000256" key="8">
    <source>
        <dbReference type="ARBA" id="ARBA00022777"/>
    </source>
</evidence>
<dbReference type="InterPro" id="IPR036890">
    <property type="entry name" value="HATPase_C_sf"/>
</dbReference>
<sequence length="546" mass="57465">MEVRSTEGLDAPDIGAPGADAASAALDALHEGVLVCDMLGRVTYLNPALRDLLGAARGEQAIGRHWGPLFTEDSRRRIERDGLPSILHGGHWQGRVELRGAEGAARACVLSLSAARRGGLVGLLRPAEAGTGGGPDTLSRSEARSERMEALRRLAGDMAHDLNNVLTSIVGYARFLTEDLPKDGQPHGFAEQIVVATQRAKQMVDEALAFARPGRGERKAVPVAATVERSVAQLRADLPAGTTLRLNAGPGELAVEAEPAAFAAVVGHVLKNAAEALEGRPGTIEVGWRVTGDLRQLPGLGKPGEPVKVTIEPAEGGRLQASAGAPDPNRRFVELVVHDSGAGIAPAVMEHVFEPFFTTRQPSKGRGLGLAAVYGQIIGHGGAILLDSAPGGGTTVKLFWPSAPVVDAKATARPGRRQLPRGQGQRILVAEDDRVLREALGEMLQRLGYRPTLVNDGEVARRVLAEGSAVEAVLTDRRMPNLSGTDLIDWMRAEGMRQPVLLCTGYGEDLNPAQLTRASGVAVLSKPVDAATLATSLDQLLSGPPD</sequence>
<dbReference type="GO" id="GO:0000156">
    <property type="term" value="F:phosphorelay response regulator activity"/>
    <property type="evidence" value="ECO:0007669"/>
    <property type="project" value="TreeGrafter"/>
</dbReference>
<dbReference type="PROSITE" id="PS50112">
    <property type="entry name" value="PAS"/>
    <property type="match status" value="1"/>
</dbReference>
<dbReference type="EC" id="2.7.13.3" evidence="3"/>
<dbReference type="SMART" id="SM00388">
    <property type="entry name" value="HisKA"/>
    <property type="match status" value="1"/>
</dbReference>
<dbReference type="STRING" id="560819.SAMN05428998_10242"/>
<dbReference type="AlphaFoldDB" id="A0A1Y6BC01"/>
<dbReference type="CDD" id="cd00130">
    <property type="entry name" value="PAS"/>
    <property type="match status" value="1"/>
</dbReference>
<dbReference type="PANTHER" id="PTHR42878">
    <property type="entry name" value="TWO-COMPONENT HISTIDINE KINASE"/>
    <property type="match status" value="1"/>
</dbReference>
<evidence type="ECO:0000259" key="15">
    <source>
        <dbReference type="PROSITE" id="PS50110"/>
    </source>
</evidence>
<evidence type="ECO:0000256" key="4">
    <source>
        <dbReference type="ARBA" id="ARBA00022553"/>
    </source>
</evidence>
<keyword evidence="11" id="KW-0902">Two-component regulatory system</keyword>
<comment type="subcellular location">
    <subcellularLocation>
        <location evidence="2">Membrane</location>
        <topology evidence="2">Multi-pass membrane protein</topology>
    </subcellularLocation>
</comment>
<dbReference type="InterPro" id="IPR000014">
    <property type="entry name" value="PAS"/>
</dbReference>
<feature type="domain" description="PAS" evidence="16">
    <location>
        <begin position="25"/>
        <end position="59"/>
    </location>
</feature>
<evidence type="ECO:0000256" key="7">
    <source>
        <dbReference type="ARBA" id="ARBA00022741"/>
    </source>
</evidence>
<dbReference type="SUPFAM" id="SSF47384">
    <property type="entry name" value="Homodimeric domain of signal transducing histidine kinase"/>
    <property type="match status" value="1"/>
</dbReference>